<name>A0A0U4WG05_9BACL</name>
<accession>A0A0U4WG05</accession>
<proteinExistence type="predicted"/>
<dbReference type="NCBIfam" id="TIGR01537">
    <property type="entry name" value="portal_HK97"/>
    <property type="match status" value="1"/>
</dbReference>
<evidence type="ECO:0000313" key="2">
    <source>
        <dbReference type="Proteomes" id="UP000217696"/>
    </source>
</evidence>
<dbReference type="Pfam" id="PF04860">
    <property type="entry name" value="Phage_portal"/>
    <property type="match status" value="1"/>
</dbReference>
<reference evidence="1 2" key="1">
    <citation type="submission" date="2015-12" db="EMBL/GenBank/DDBJ databases">
        <title>Genome sequence of Aneurinibacillus soli.</title>
        <authorList>
            <person name="Lee J.S."/>
            <person name="Lee K.C."/>
            <person name="Kim K.K."/>
            <person name="Lee B.W."/>
        </authorList>
    </citation>
    <scope>NUCLEOTIDE SEQUENCE [LARGE SCALE GENOMIC DNA]</scope>
    <source>
        <strain evidence="1 2">CB4</strain>
    </source>
</reference>
<keyword evidence="2" id="KW-1185">Reference proteome</keyword>
<evidence type="ECO:0000313" key="1">
    <source>
        <dbReference type="EMBL" id="BAU27625.1"/>
    </source>
</evidence>
<dbReference type="RefSeq" id="WP_231956200.1">
    <property type="nucleotide sequence ID" value="NZ_AP017312.1"/>
</dbReference>
<gene>
    <name evidence="1" type="ORF">CB4_01799</name>
</gene>
<dbReference type="Proteomes" id="UP000217696">
    <property type="component" value="Chromosome"/>
</dbReference>
<dbReference type="KEGG" id="asoc:CB4_01799"/>
<sequence>MNLWQRTKMAWKVIRNKATQVDENFSKWFRGGRSIFLSGNNSKLASNETIFAAVSRLSNSMATLPLKFFKEFSPVYTELSDLISNSPNNNMTSFDFIRILETHRNVHGNGYALKMYGRHYSVTSLVILDPTCVEPVVEQETGELWYEINGEKGRYYVHNLDMIHIKHIHTTQNGYKGISPIDVLRNTIDFDREVREFSLSQMEGGIHASFILKYAAHIGKEKKAEILENFKSFYKDNGGVLIQESGVEIDPITRNFIDTKVFEVEKITRTRVATVFNMPVSMLGETDGASYSSMEQMSLEFVTYTLLPIVRQYEQEFNRKLLTPQERQRGLYFKFNLSALLRGDTSTRGEFYFKMVRSGVFKPNEIRAWEELPPEVGGEKLYISGDLYPIDTPPSERKGVKASEQEVLGI</sequence>
<dbReference type="EMBL" id="AP017312">
    <property type="protein sequence ID" value="BAU27625.1"/>
    <property type="molecule type" value="Genomic_DNA"/>
</dbReference>
<protein>
    <submittedName>
        <fullName evidence="1">Phage portal protein</fullName>
    </submittedName>
</protein>
<dbReference type="InterPro" id="IPR006427">
    <property type="entry name" value="Portal_HK97"/>
</dbReference>
<dbReference type="InterPro" id="IPR006944">
    <property type="entry name" value="Phage/GTA_portal"/>
</dbReference>
<organism evidence="1 2">
    <name type="scientific">Aneurinibacillus soli</name>
    <dbReference type="NCBI Taxonomy" id="1500254"/>
    <lineage>
        <taxon>Bacteria</taxon>
        <taxon>Bacillati</taxon>
        <taxon>Bacillota</taxon>
        <taxon>Bacilli</taxon>
        <taxon>Bacillales</taxon>
        <taxon>Paenibacillaceae</taxon>
        <taxon>Aneurinibacillus group</taxon>
        <taxon>Aneurinibacillus</taxon>
    </lineage>
</organism>
<dbReference type="AlphaFoldDB" id="A0A0U4WG05"/>